<comment type="caution">
    <text evidence="1">The sequence shown here is derived from an EMBL/GenBank/DDBJ whole genome shotgun (WGS) entry which is preliminary data.</text>
</comment>
<dbReference type="AlphaFoldDB" id="A0A4Y9XTU3"/>
<proteinExistence type="predicted"/>
<gene>
    <name evidence="1" type="ORF">EVG20_g10231</name>
</gene>
<keyword evidence="2" id="KW-1185">Reference proteome</keyword>
<evidence type="ECO:0000313" key="1">
    <source>
        <dbReference type="EMBL" id="TFY53188.1"/>
    </source>
</evidence>
<reference evidence="1 2" key="1">
    <citation type="submission" date="2019-02" db="EMBL/GenBank/DDBJ databases">
        <title>Genome sequencing of the rare red list fungi Dentipellis fragilis.</title>
        <authorList>
            <person name="Buettner E."/>
            <person name="Kellner H."/>
        </authorList>
    </citation>
    <scope>NUCLEOTIDE SEQUENCE [LARGE SCALE GENOMIC DNA]</scope>
    <source>
        <strain evidence="1 2">DSM 105465</strain>
    </source>
</reference>
<evidence type="ECO:0000313" key="2">
    <source>
        <dbReference type="Proteomes" id="UP000298327"/>
    </source>
</evidence>
<protein>
    <submittedName>
        <fullName evidence="1">Uncharacterized protein</fullName>
    </submittedName>
</protein>
<sequence length="161" mass="17738">MVGCVKWLLEGKCKCKRRDVSGELEEEGGQDALVIRPALLFPPRPSFPASPRPRVVATQTSCTVRDIYSRLRLWHRLASEVVFLKVLLGGVREEGRGVGWRARGGCGEARSGGRECAAGASSVPQKRVRGGRALERAFWSTTARSKRRDACAVDEDMERGK</sequence>
<dbReference type="Proteomes" id="UP000298327">
    <property type="component" value="Unassembled WGS sequence"/>
</dbReference>
<dbReference type="EMBL" id="SEOQ01001188">
    <property type="protein sequence ID" value="TFY53188.1"/>
    <property type="molecule type" value="Genomic_DNA"/>
</dbReference>
<name>A0A4Y9XTU3_9AGAM</name>
<organism evidence="1 2">
    <name type="scientific">Dentipellis fragilis</name>
    <dbReference type="NCBI Taxonomy" id="205917"/>
    <lineage>
        <taxon>Eukaryota</taxon>
        <taxon>Fungi</taxon>
        <taxon>Dikarya</taxon>
        <taxon>Basidiomycota</taxon>
        <taxon>Agaricomycotina</taxon>
        <taxon>Agaricomycetes</taxon>
        <taxon>Russulales</taxon>
        <taxon>Hericiaceae</taxon>
        <taxon>Dentipellis</taxon>
    </lineage>
</organism>
<accession>A0A4Y9XTU3</accession>